<dbReference type="InterPro" id="IPR006073">
    <property type="entry name" value="GTP-bd"/>
</dbReference>
<feature type="signal peptide" evidence="1">
    <location>
        <begin position="1"/>
        <end position="23"/>
    </location>
</feature>
<evidence type="ECO:0000313" key="4">
    <source>
        <dbReference type="Proteomes" id="UP000439903"/>
    </source>
</evidence>
<protein>
    <recommendedName>
        <fullName evidence="2">G domain-containing protein</fullName>
    </recommendedName>
</protein>
<keyword evidence="4" id="KW-1185">Reference proteome</keyword>
<dbReference type="InterPro" id="IPR027417">
    <property type="entry name" value="P-loop_NTPase"/>
</dbReference>
<accession>A0A8H4EIA8</accession>
<dbReference type="PANTHER" id="PTHR32046:SF12">
    <property type="entry name" value="AIG1-TYPE G DOMAIN-CONTAINING PROTEIN"/>
    <property type="match status" value="1"/>
</dbReference>
<evidence type="ECO:0000259" key="2">
    <source>
        <dbReference type="Pfam" id="PF01926"/>
    </source>
</evidence>
<name>A0A8H4EIA8_GIGMA</name>
<evidence type="ECO:0000256" key="1">
    <source>
        <dbReference type="SAM" id="SignalP"/>
    </source>
</evidence>
<dbReference type="GO" id="GO:0005525">
    <property type="term" value="F:GTP binding"/>
    <property type="evidence" value="ECO:0007669"/>
    <property type="project" value="InterPro"/>
</dbReference>
<dbReference type="EMBL" id="WTPW01000669">
    <property type="protein sequence ID" value="KAF0489582.1"/>
    <property type="molecule type" value="Genomic_DNA"/>
</dbReference>
<dbReference type="Gene3D" id="3.40.50.300">
    <property type="entry name" value="P-loop containing nucleotide triphosphate hydrolases"/>
    <property type="match status" value="1"/>
</dbReference>
<dbReference type="PANTHER" id="PTHR32046">
    <property type="entry name" value="G DOMAIN-CONTAINING PROTEIN"/>
    <property type="match status" value="1"/>
</dbReference>
<organism evidence="3 4">
    <name type="scientific">Gigaspora margarita</name>
    <dbReference type="NCBI Taxonomy" id="4874"/>
    <lineage>
        <taxon>Eukaryota</taxon>
        <taxon>Fungi</taxon>
        <taxon>Fungi incertae sedis</taxon>
        <taxon>Mucoromycota</taxon>
        <taxon>Glomeromycotina</taxon>
        <taxon>Glomeromycetes</taxon>
        <taxon>Diversisporales</taxon>
        <taxon>Gigasporaceae</taxon>
        <taxon>Gigaspora</taxon>
    </lineage>
</organism>
<evidence type="ECO:0000313" key="3">
    <source>
        <dbReference type="EMBL" id="KAF0489582.1"/>
    </source>
</evidence>
<reference evidence="3 4" key="1">
    <citation type="journal article" date="2019" name="Environ. Microbiol.">
        <title>At the nexus of three kingdoms: the genome of the mycorrhizal fungus Gigaspora margarita provides insights into plant, endobacterial and fungal interactions.</title>
        <authorList>
            <person name="Venice F."/>
            <person name="Ghignone S."/>
            <person name="Salvioli di Fossalunga A."/>
            <person name="Amselem J."/>
            <person name="Novero M."/>
            <person name="Xianan X."/>
            <person name="Sedzielewska Toro K."/>
            <person name="Morin E."/>
            <person name="Lipzen A."/>
            <person name="Grigoriev I.V."/>
            <person name="Henrissat B."/>
            <person name="Martin F.M."/>
            <person name="Bonfante P."/>
        </authorList>
    </citation>
    <scope>NUCLEOTIDE SEQUENCE [LARGE SCALE GENOMIC DNA]</scope>
    <source>
        <strain evidence="3 4">BEG34</strain>
    </source>
</reference>
<dbReference type="Pfam" id="PF01926">
    <property type="entry name" value="MMR_HSR1"/>
    <property type="match status" value="1"/>
</dbReference>
<feature type="chain" id="PRO_5034503442" description="G domain-containing protein" evidence="1">
    <location>
        <begin position="24"/>
        <end position="471"/>
    </location>
</feature>
<dbReference type="SUPFAM" id="SSF52540">
    <property type="entry name" value="P-loop containing nucleoside triphosphate hydrolases"/>
    <property type="match status" value="1"/>
</dbReference>
<dbReference type="Proteomes" id="UP000439903">
    <property type="component" value="Unassembled WGS sequence"/>
</dbReference>
<comment type="caution">
    <text evidence="3">The sequence shown here is derived from an EMBL/GenBank/DDBJ whole genome shotgun (WGS) entry which is preliminary data.</text>
</comment>
<gene>
    <name evidence="3" type="ORF">F8M41_022037</name>
</gene>
<proteinExistence type="predicted"/>
<sequence>MGFFKSTIIKLANLLKWFLTVLLQRFLPKKHFKILLVGAGKSTIINAITNYFRDNIKVTIQTNWLKVKEEDFPVNSEADVDKIYATPFCIKYDIFDPDNPGIYTFIDIPGLNDIRGDEQDDLNLQELIQSAISHQDLSAIVFVADGTEARLKNAFNAFERLSNSLPDNIVKENLLLVLTKTTNSGSSFSLNIFQNEVAELKQIFYIDNRVFCSNPSDWRNNKRERRHSEISWDDSNKEIKQLLGVISKLKSVSTRDFYRDFYNMKTIIEDIRTEILDVKMDLQNIYLVKEKFVSAKEQPIFKTTDKEIMIKSIINIDYKNSVCITCEKVCHENCKGFFCDCFSDWLPTCNLCGCSQKSHCKPKFKIVEQTIKISKSGQYLEVEELLHNERTSYDETMNKQRSELNVLKARRRTIMNLCNKMKSICSRCDFTKELSITVKQLKELTNHIEDFVVKEEVNKEIELVLNIIKDF</sequence>
<dbReference type="AlphaFoldDB" id="A0A8H4EIA8"/>
<dbReference type="OrthoDB" id="8954335at2759"/>
<keyword evidence="1" id="KW-0732">Signal</keyword>
<feature type="domain" description="G" evidence="2">
    <location>
        <begin position="38"/>
        <end position="160"/>
    </location>
</feature>